<comment type="caution">
    <text evidence="1">The sequence shown here is derived from an EMBL/GenBank/DDBJ whole genome shotgun (WGS) entry which is preliminary data.</text>
</comment>
<dbReference type="EMBL" id="BAAAQD010000013">
    <property type="protein sequence ID" value="GAA1535725.1"/>
    <property type="molecule type" value="Genomic_DNA"/>
</dbReference>
<proteinExistence type="predicted"/>
<evidence type="ECO:0000313" key="1">
    <source>
        <dbReference type="EMBL" id="GAA1535725.1"/>
    </source>
</evidence>
<keyword evidence="2" id="KW-1185">Reference proteome</keyword>
<dbReference type="Proteomes" id="UP001501470">
    <property type="component" value="Unassembled WGS sequence"/>
</dbReference>
<gene>
    <name evidence="1" type="ORF">GCM10009827_062570</name>
</gene>
<reference evidence="2" key="1">
    <citation type="journal article" date="2019" name="Int. J. Syst. Evol. Microbiol.">
        <title>The Global Catalogue of Microorganisms (GCM) 10K type strain sequencing project: providing services to taxonomists for standard genome sequencing and annotation.</title>
        <authorList>
            <consortium name="The Broad Institute Genomics Platform"/>
            <consortium name="The Broad Institute Genome Sequencing Center for Infectious Disease"/>
            <person name="Wu L."/>
            <person name="Ma J."/>
        </authorList>
    </citation>
    <scope>NUCLEOTIDE SEQUENCE [LARGE SCALE GENOMIC DNA]</scope>
    <source>
        <strain evidence="2">JCM 15933</strain>
    </source>
</reference>
<evidence type="ECO:0000313" key="2">
    <source>
        <dbReference type="Proteomes" id="UP001501470"/>
    </source>
</evidence>
<protein>
    <submittedName>
        <fullName evidence="1">Uncharacterized protein</fullName>
    </submittedName>
</protein>
<name>A0ABP4M2L4_9ACTN</name>
<accession>A0ABP4M2L4</accession>
<organism evidence="1 2">
    <name type="scientific">Dactylosporangium maewongense</name>
    <dbReference type="NCBI Taxonomy" id="634393"/>
    <lineage>
        <taxon>Bacteria</taxon>
        <taxon>Bacillati</taxon>
        <taxon>Actinomycetota</taxon>
        <taxon>Actinomycetes</taxon>
        <taxon>Micromonosporales</taxon>
        <taxon>Micromonosporaceae</taxon>
        <taxon>Dactylosporangium</taxon>
    </lineage>
</organism>
<sequence>MKVSTGEYDGYERIGLREHLTRLLAEYDLDEEDLGGSGRMRTLPPGVAHAGEIEYLVHRSVLRPHGAFPCAGDDEAREFCEDVADEMVRAFGISRAEAVARINRQWSEPGSPDGDVPRVWIVGNSLIYHDEPADWATGIYYGFTGRWWDSGGDRQPLPPPGS</sequence>